<keyword evidence="6 7" id="KW-0472">Membrane</keyword>
<name>C1E141_MICCC</name>
<evidence type="ECO:0000256" key="5">
    <source>
        <dbReference type="ARBA" id="ARBA00022989"/>
    </source>
</evidence>
<dbReference type="InParanoid" id="C1E141"/>
<keyword evidence="4 7" id="KW-0812">Transmembrane</keyword>
<organism evidence="8 9">
    <name type="scientific">Micromonas commoda (strain RCC299 / NOUM17 / CCMP2709)</name>
    <name type="common">Picoplanktonic green alga</name>
    <dbReference type="NCBI Taxonomy" id="296587"/>
    <lineage>
        <taxon>Eukaryota</taxon>
        <taxon>Viridiplantae</taxon>
        <taxon>Chlorophyta</taxon>
        <taxon>Mamiellophyceae</taxon>
        <taxon>Mamiellales</taxon>
        <taxon>Mamiellaceae</taxon>
        <taxon>Micromonas</taxon>
    </lineage>
</organism>
<dbReference type="GO" id="GO:0022857">
    <property type="term" value="F:transmembrane transporter activity"/>
    <property type="evidence" value="ECO:0007669"/>
    <property type="project" value="InterPro"/>
</dbReference>
<evidence type="ECO:0000256" key="6">
    <source>
        <dbReference type="ARBA" id="ARBA00023136"/>
    </source>
</evidence>
<evidence type="ECO:0000256" key="7">
    <source>
        <dbReference type="SAM" id="Phobius"/>
    </source>
</evidence>
<evidence type="ECO:0000256" key="2">
    <source>
        <dbReference type="ARBA" id="ARBA00006595"/>
    </source>
</evidence>
<dbReference type="InterPro" id="IPR052599">
    <property type="entry name" value="SLC43A_AATransporter"/>
</dbReference>
<dbReference type="eggNOG" id="ENOG502RRFV">
    <property type="taxonomic scope" value="Eukaryota"/>
</dbReference>
<sequence>MAASLLPTRRWALVMLSCVEVLTATGVMFGWSSLSIALRREGTYAELCDDDRSGCDAQALRLNAVYTAGAFCVPLGGMIWGPLMDVKGAKWTRAVGMCVFSAGCLLFAFADSKTFDAYVPAACLVSIGGMANFLSHFVLAEYFADDHFGLVHSLINCSFDASTVTFTVLELIHREGASTQSLFLAMAALGLVYLALTNETVWAGHLSPPLKKLNTSSAVGGEGNEDGLVGAQSPQYGARLDESGKPFRRQVESRAFIALAVWGLFTVYRTMLVLGSVTEQMLYNADGRDASHAERLVRVFNFLILISVALTPSFGRFIDTHGMAAGLALVNALGVLTFGLLVTRPDWSLYVAFLAFGCFRAWNYSLMTAYSMGVFGGASFGKVYGIGVGTVSCLAAAAQYPTMAIVLGGSNPNFEGLDWAMLGVGVVMFGFPAFVHSRTVEGKETGAAAAAAANAA</sequence>
<dbReference type="RefSeq" id="XP_002500848.1">
    <property type="nucleotide sequence ID" value="XM_002500802.1"/>
</dbReference>
<dbReference type="Pfam" id="PF07690">
    <property type="entry name" value="MFS_1"/>
    <property type="match status" value="1"/>
</dbReference>
<dbReference type="PANTHER" id="PTHR20772:SF2">
    <property type="entry name" value="PROTEIN FMP42"/>
    <property type="match status" value="1"/>
</dbReference>
<dbReference type="GeneID" id="8241604"/>
<dbReference type="SUPFAM" id="SSF103473">
    <property type="entry name" value="MFS general substrate transporter"/>
    <property type="match status" value="1"/>
</dbReference>
<dbReference type="OMA" id="CNILQQV"/>
<dbReference type="InterPro" id="IPR011701">
    <property type="entry name" value="MFS"/>
</dbReference>
<evidence type="ECO:0000256" key="1">
    <source>
        <dbReference type="ARBA" id="ARBA00004141"/>
    </source>
</evidence>
<evidence type="ECO:0000256" key="4">
    <source>
        <dbReference type="ARBA" id="ARBA00022692"/>
    </source>
</evidence>
<keyword evidence="3" id="KW-0813">Transport</keyword>
<feature type="transmembrane region" description="Helical" evidence="7">
    <location>
        <begin position="296"/>
        <end position="315"/>
    </location>
</feature>
<feature type="transmembrane region" description="Helical" evidence="7">
    <location>
        <begin position="91"/>
        <end position="110"/>
    </location>
</feature>
<feature type="transmembrane region" description="Helical" evidence="7">
    <location>
        <begin position="255"/>
        <end position="276"/>
    </location>
</feature>
<evidence type="ECO:0000313" key="8">
    <source>
        <dbReference type="EMBL" id="ACO62106.1"/>
    </source>
</evidence>
<dbReference type="GO" id="GO:0016020">
    <property type="term" value="C:membrane"/>
    <property type="evidence" value="ECO:0007669"/>
    <property type="project" value="UniProtKB-SubCell"/>
</dbReference>
<protein>
    <submittedName>
        <fullName evidence="8">Major facilitator superfamily</fullName>
    </submittedName>
</protein>
<feature type="transmembrane region" description="Helical" evidence="7">
    <location>
        <begin position="322"/>
        <end position="341"/>
    </location>
</feature>
<dbReference type="InterPro" id="IPR036259">
    <property type="entry name" value="MFS_trans_sf"/>
</dbReference>
<feature type="transmembrane region" description="Helical" evidence="7">
    <location>
        <begin position="12"/>
        <end position="38"/>
    </location>
</feature>
<proteinExistence type="inferred from homology"/>
<comment type="subcellular location">
    <subcellularLocation>
        <location evidence="1">Membrane</location>
        <topology evidence="1">Multi-pass membrane protein</topology>
    </subcellularLocation>
</comment>
<evidence type="ECO:0000256" key="3">
    <source>
        <dbReference type="ARBA" id="ARBA00022448"/>
    </source>
</evidence>
<dbReference type="Proteomes" id="UP000002009">
    <property type="component" value="Chromosome 3"/>
</dbReference>
<reference evidence="8 9" key="1">
    <citation type="journal article" date="2009" name="Science">
        <title>Green evolution and dynamic adaptations revealed by genomes of the marine picoeukaryotes Micromonas.</title>
        <authorList>
            <person name="Worden A.Z."/>
            <person name="Lee J.H."/>
            <person name="Mock T."/>
            <person name="Rouze P."/>
            <person name="Simmons M.P."/>
            <person name="Aerts A.L."/>
            <person name="Allen A.E."/>
            <person name="Cuvelier M.L."/>
            <person name="Derelle E."/>
            <person name="Everett M.V."/>
            <person name="Foulon E."/>
            <person name="Grimwood J."/>
            <person name="Gundlach H."/>
            <person name="Henrissat B."/>
            <person name="Napoli C."/>
            <person name="McDonald S.M."/>
            <person name="Parker M.S."/>
            <person name="Rombauts S."/>
            <person name="Salamov A."/>
            <person name="Von Dassow P."/>
            <person name="Badger J.H."/>
            <person name="Coutinho P.M."/>
            <person name="Demir E."/>
            <person name="Dubchak I."/>
            <person name="Gentemann C."/>
            <person name="Eikrem W."/>
            <person name="Gready J.E."/>
            <person name="John U."/>
            <person name="Lanier W."/>
            <person name="Lindquist E.A."/>
            <person name="Lucas S."/>
            <person name="Mayer K.F."/>
            <person name="Moreau H."/>
            <person name="Not F."/>
            <person name="Otillar R."/>
            <person name="Panaud O."/>
            <person name="Pangilinan J."/>
            <person name="Paulsen I."/>
            <person name="Piegu B."/>
            <person name="Poliakov A."/>
            <person name="Robbens S."/>
            <person name="Schmutz J."/>
            <person name="Toulza E."/>
            <person name="Wyss T."/>
            <person name="Zelensky A."/>
            <person name="Zhou K."/>
            <person name="Armbrust E.V."/>
            <person name="Bhattacharya D."/>
            <person name="Goodenough U.W."/>
            <person name="Van de Peer Y."/>
            <person name="Grigoriev I.V."/>
        </authorList>
    </citation>
    <scope>NUCLEOTIDE SEQUENCE [LARGE SCALE GENOMIC DNA]</scope>
    <source>
        <strain evidence="9">RCC299 / NOUM17</strain>
    </source>
</reference>
<dbReference type="EMBL" id="CP001324">
    <property type="protein sequence ID" value="ACO62106.1"/>
    <property type="molecule type" value="Genomic_DNA"/>
</dbReference>
<feature type="transmembrane region" description="Helical" evidence="7">
    <location>
        <begin position="177"/>
        <end position="196"/>
    </location>
</feature>
<evidence type="ECO:0000313" key="9">
    <source>
        <dbReference type="Proteomes" id="UP000002009"/>
    </source>
</evidence>
<dbReference type="Gene3D" id="1.20.1250.20">
    <property type="entry name" value="MFS general substrate transporter like domains"/>
    <property type="match status" value="1"/>
</dbReference>
<dbReference type="PANTHER" id="PTHR20772">
    <property type="entry name" value="PROTEIN FMP42"/>
    <property type="match status" value="1"/>
</dbReference>
<dbReference type="AlphaFoldDB" id="C1E141"/>
<accession>C1E141</accession>
<feature type="transmembrane region" description="Helical" evidence="7">
    <location>
        <begin position="419"/>
        <end position="435"/>
    </location>
</feature>
<feature type="transmembrane region" description="Helical" evidence="7">
    <location>
        <begin position="117"/>
        <end position="139"/>
    </location>
</feature>
<gene>
    <name evidence="8" type="ORF">MICPUN_56737</name>
</gene>
<keyword evidence="9" id="KW-1185">Reference proteome</keyword>
<feature type="transmembrane region" description="Helical" evidence="7">
    <location>
        <begin position="59"/>
        <end position="79"/>
    </location>
</feature>
<feature type="transmembrane region" description="Helical" evidence="7">
    <location>
        <begin position="347"/>
        <end position="363"/>
    </location>
</feature>
<feature type="transmembrane region" description="Helical" evidence="7">
    <location>
        <begin position="383"/>
        <end position="407"/>
    </location>
</feature>
<keyword evidence="5 7" id="KW-1133">Transmembrane helix</keyword>
<dbReference type="OrthoDB" id="330047at2759"/>
<dbReference type="KEGG" id="mis:MICPUN_56737"/>
<comment type="similarity">
    <text evidence="2">Belongs to the SLC43A transporter (TC 2.A.1.44) family.</text>
</comment>